<dbReference type="OrthoDB" id="10260946at2759"/>
<dbReference type="Pfam" id="PF00400">
    <property type="entry name" value="WD40"/>
    <property type="match status" value="3"/>
</dbReference>
<dbReference type="GO" id="GO:0005737">
    <property type="term" value="C:cytoplasm"/>
    <property type="evidence" value="ECO:0007669"/>
    <property type="project" value="TreeGrafter"/>
</dbReference>
<evidence type="ECO:0000256" key="1">
    <source>
        <dbReference type="ARBA" id="ARBA00022574"/>
    </source>
</evidence>
<keyword evidence="1 3" id="KW-0853">WD repeat</keyword>
<dbReference type="InterPro" id="IPR045151">
    <property type="entry name" value="DCAF8"/>
</dbReference>
<evidence type="ECO:0000256" key="3">
    <source>
        <dbReference type="PROSITE-ProRule" id="PRU00221"/>
    </source>
</evidence>
<dbReference type="Proteomes" id="UP000215902">
    <property type="component" value="Unassembled WGS sequence"/>
</dbReference>
<name>A0A267G9Y4_9PLAT</name>
<accession>A0A267G9Y4</accession>
<dbReference type="GO" id="GO:0080008">
    <property type="term" value="C:Cul4-RING E3 ubiquitin ligase complex"/>
    <property type="evidence" value="ECO:0007669"/>
    <property type="project" value="TreeGrafter"/>
</dbReference>
<dbReference type="PANTHER" id="PTHR15574:SF40">
    <property type="entry name" value="WD AND TETRATRICOPEPTIDE REPEATS PROTEIN 1"/>
    <property type="match status" value="1"/>
</dbReference>
<dbReference type="PROSITE" id="PS50082">
    <property type="entry name" value="WD_REPEATS_2"/>
    <property type="match status" value="1"/>
</dbReference>
<keyword evidence="6" id="KW-1185">Reference proteome</keyword>
<proteinExistence type="predicted"/>
<reference evidence="5 6" key="1">
    <citation type="submission" date="2017-06" db="EMBL/GenBank/DDBJ databases">
        <title>A platform for efficient transgenesis in Macrostomum lignano, a flatworm model organism for stem cell research.</title>
        <authorList>
            <person name="Berezikov E."/>
        </authorList>
    </citation>
    <scope>NUCLEOTIDE SEQUENCE [LARGE SCALE GENOMIC DNA]</scope>
    <source>
        <strain evidence="5">DV1</strain>
        <tissue evidence="5">Whole organism</tissue>
    </source>
</reference>
<feature type="region of interest" description="Disordered" evidence="4">
    <location>
        <begin position="1"/>
        <end position="23"/>
    </location>
</feature>
<gene>
    <name evidence="5" type="ORF">BOX15_Mlig006440g1</name>
</gene>
<sequence>SVQTDQQGGGDWSAMQPQQMNPGETCHQLLNQRAHRFESVSVASGLGSAEGESVGLDGVPVGQDQVVAVAVNTITGRLWQGRVLFLRLSLATGPAAATAAYSTPACAPLVLEGPLGRDKVQRLSISDCCFLPIGSQQRRLLALAGDDGSVAAVTNPLAGERHCSLRTEHDSGVACLTPVGNSTTTDECRFVSISGGSDRQVKLWQVESDGGLVSLNTWTAGGSASPLVSAAGSTKSDRLATCSADGRVRVWDLRQRLVAASGVVASAACFPGNDGCYARCLDWLDDCRLVTGGIDGRLRLHDLRGQSSSAAEVQLGRVASSRLTRVRCSGGGEARQPVAAASTSDGGVYVVDFLESAPMIVSLPKPDRFSIASMAEFGDEVVGGLAWTGGQSLAISRGRSLVLACCQADDGKMWPTVPLTVPHLLYT</sequence>
<evidence type="ECO:0000256" key="4">
    <source>
        <dbReference type="SAM" id="MobiDB-lite"/>
    </source>
</evidence>
<evidence type="ECO:0000256" key="2">
    <source>
        <dbReference type="ARBA" id="ARBA00022737"/>
    </source>
</evidence>
<dbReference type="SMART" id="SM00320">
    <property type="entry name" value="WD40"/>
    <property type="match status" value="3"/>
</dbReference>
<dbReference type="InterPro" id="IPR001680">
    <property type="entry name" value="WD40_rpt"/>
</dbReference>
<dbReference type="GO" id="GO:0045717">
    <property type="term" value="P:negative regulation of fatty acid biosynthetic process"/>
    <property type="evidence" value="ECO:0007669"/>
    <property type="project" value="TreeGrafter"/>
</dbReference>
<dbReference type="InterPro" id="IPR019775">
    <property type="entry name" value="WD40_repeat_CS"/>
</dbReference>
<dbReference type="SUPFAM" id="SSF50978">
    <property type="entry name" value="WD40 repeat-like"/>
    <property type="match status" value="1"/>
</dbReference>
<feature type="non-terminal residue" evidence="5">
    <location>
        <position position="1"/>
    </location>
</feature>
<dbReference type="PANTHER" id="PTHR15574">
    <property type="entry name" value="WD REPEAT DOMAIN-CONTAINING FAMILY"/>
    <property type="match status" value="1"/>
</dbReference>
<dbReference type="Gene3D" id="2.130.10.10">
    <property type="entry name" value="YVTN repeat-like/Quinoprotein amine dehydrogenase"/>
    <property type="match status" value="1"/>
</dbReference>
<dbReference type="InterPro" id="IPR015943">
    <property type="entry name" value="WD40/YVTN_repeat-like_dom_sf"/>
</dbReference>
<feature type="repeat" description="WD" evidence="3">
    <location>
        <begin position="220"/>
        <end position="261"/>
    </location>
</feature>
<dbReference type="PROSITE" id="PS00678">
    <property type="entry name" value="WD_REPEATS_1"/>
    <property type="match status" value="1"/>
</dbReference>
<dbReference type="InterPro" id="IPR036322">
    <property type="entry name" value="WD40_repeat_dom_sf"/>
</dbReference>
<dbReference type="EMBL" id="NIVC01000446">
    <property type="protein sequence ID" value="PAA82831.1"/>
    <property type="molecule type" value="Genomic_DNA"/>
</dbReference>
<evidence type="ECO:0000313" key="5">
    <source>
        <dbReference type="EMBL" id="PAA82831.1"/>
    </source>
</evidence>
<keyword evidence="2" id="KW-0677">Repeat</keyword>
<organism evidence="5 6">
    <name type="scientific">Macrostomum lignano</name>
    <dbReference type="NCBI Taxonomy" id="282301"/>
    <lineage>
        <taxon>Eukaryota</taxon>
        <taxon>Metazoa</taxon>
        <taxon>Spiralia</taxon>
        <taxon>Lophotrochozoa</taxon>
        <taxon>Platyhelminthes</taxon>
        <taxon>Rhabditophora</taxon>
        <taxon>Macrostomorpha</taxon>
        <taxon>Macrostomida</taxon>
        <taxon>Macrostomidae</taxon>
        <taxon>Macrostomum</taxon>
    </lineage>
</organism>
<evidence type="ECO:0000313" key="6">
    <source>
        <dbReference type="Proteomes" id="UP000215902"/>
    </source>
</evidence>
<dbReference type="AlphaFoldDB" id="A0A267G9Y4"/>
<comment type="caution">
    <text evidence="5">The sequence shown here is derived from an EMBL/GenBank/DDBJ whole genome shotgun (WGS) entry which is preliminary data.</text>
</comment>
<protein>
    <submittedName>
        <fullName evidence="5">Uncharacterized protein</fullName>
    </submittedName>
</protein>